<comment type="caution">
    <text evidence="7">The sequence shown here is derived from an EMBL/GenBank/DDBJ whole genome shotgun (WGS) entry which is preliminary data.</text>
</comment>
<dbReference type="SMART" id="SM01161">
    <property type="entry name" value="DUF1767"/>
    <property type="match status" value="1"/>
</dbReference>
<evidence type="ECO:0000313" key="8">
    <source>
        <dbReference type="Proteomes" id="UP000617340"/>
    </source>
</evidence>
<feature type="region of interest" description="Disordered" evidence="3">
    <location>
        <begin position="412"/>
        <end position="466"/>
    </location>
</feature>
<dbReference type="PANTHER" id="PTHR14790">
    <property type="entry name" value="RECQ-MEDIATED GENOME INSTABILITY PROTEIN 1 RMI1"/>
    <property type="match status" value="1"/>
</dbReference>
<feature type="compositionally biased region" description="Polar residues" evidence="3">
    <location>
        <begin position="424"/>
        <end position="433"/>
    </location>
</feature>
<dbReference type="Gene3D" id="2.40.50.770">
    <property type="entry name" value="RecQ-mediated genome instability protein Rmi1, C-terminal domain"/>
    <property type="match status" value="1"/>
</dbReference>
<name>A0A834J554_VESGE</name>
<dbReference type="Pfam" id="PF16099">
    <property type="entry name" value="RMI1_C"/>
    <property type="match status" value="1"/>
</dbReference>
<protein>
    <recommendedName>
        <fullName evidence="2">RecQ-mediated genome instability protein 1</fullName>
    </recommendedName>
</protein>
<dbReference type="Pfam" id="PF21000">
    <property type="entry name" value="RMI1_N_N"/>
    <property type="match status" value="1"/>
</dbReference>
<feature type="domain" description="RecQ mediated genome instability protein 1 OB-fold" evidence="4">
    <location>
        <begin position="67"/>
        <end position="198"/>
    </location>
</feature>
<dbReference type="PANTHER" id="PTHR14790:SF15">
    <property type="entry name" value="RECQ-MEDIATED GENOME INSTABILITY PROTEIN 1"/>
    <property type="match status" value="1"/>
</dbReference>
<dbReference type="GO" id="GO:0031422">
    <property type="term" value="C:RecQ family helicase-topoisomerase III complex"/>
    <property type="evidence" value="ECO:0007669"/>
    <property type="project" value="TreeGrafter"/>
</dbReference>
<accession>A0A834J554</accession>
<dbReference type="InterPro" id="IPR013894">
    <property type="entry name" value="RMI1_OB"/>
</dbReference>
<feature type="compositionally biased region" description="Basic and acidic residues" evidence="3">
    <location>
        <begin position="412"/>
        <end position="423"/>
    </location>
</feature>
<dbReference type="Pfam" id="PF08585">
    <property type="entry name" value="RMI1_N_C"/>
    <property type="match status" value="1"/>
</dbReference>
<feature type="domain" description="RecQ-mediated genome instability protein 1 C-terminal OB-fold" evidence="5">
    <location>
        <begin position="535"/>
        <end position="663"/>
    </location>
</feature>
<evidence type="ECO:0000256" key="2">
    <source>
        <dbReference type="ARBA" id="ARBA00018987"/>
    </source>
</evidence>
<evidence type="ECO:0000259" key="6">
    <source>
        <dbReference type="Pfam" id="PF21000"/>
    </source>
</evidence>
<organism evidence="7 8">
    <name type="scientific">Vespula germanica</name>
    <name type="common">German yellow jacket</name>
    <name type="synonym">Paravespula germanica</name>
    <dbReference type="NCBI Taxonomy" id="30212"/>
    <lineage>
        <taxon>Eukaryota</taxon>
        <taxon>Metazoa</taxon>
        <taxon>Ecdysozoa</taxon>
        <taxon>Arthropoda</taxon>
        <taxon>Hexapoda</taxon>
        <taxon>Insecta</taxon>
        <taxon>Pterygota</taxon>
        <taxon>Neoptera</taxon>
        <taxon>Endopterygota</taxon>
        <taxon>Hymenoptera</taxon>
        <taxon>Apocrita</taxon>
        <taxon>Aculeata</taxon>
        <taxon>Vespoidea</taxon>
        <taxon>Vespidae</taxon>
        <taxon>Vespinae</taxon>
        <taxon>Vespula</taxon>
    </lineage>
</organism>
<dbReference type="InterPro" id="IPR042470">
    <property type="entry name" value="RMI1_N_C_sf"/>
</dbReference>
<evidence type="ECO:0000259" key="4">
    <source>
        <dbReference type="Pfam" id="PF08585"/>
    </source>
</evidence>
<keyword evidence="8" id="KW-1185">Reference proteome</keyword>
<feature type="domain" description="RMI1 N-terminal" evidence="6">
    <location>
        <begin position="13"/>
        <end position="60"/>
    </location>
</feature>
<feature type="compositionally biased region" description="Polar residues" evidence="3">
    <location>
        <begin position="440"/>
        <end position="464"/>
    </location>
</feature>
<evidence type="ECO:0000259" key="5">
    <source>
        <dbReference type="Pfam" id="PF16099"/>
    </source>
</evidence>
<sequence>MNEDLIKRVKNTLKSESYSMNETWLRDCIEYFTSENDTIVYNEILKFVRTQWQLSDLREINNDSGCLPRNLNQQICTVLPGTYILQMNTMYDISTSKYKQLEQIRNVSNVNIEATENNKPQMWEPKTKRMLLLHLTDGIQDISAIEYKTISSLHDTLLPGYKVMIIGPVKCRRGIILLEEGKFREIGGEVESLSITNALENVLARALNFAENPDPYNDKNQEIHNKKSPVTNDFFEDDFEVNLEEVTRIEQLSQGIDSVQNIDNTSHTINIQNNLSSTRNIKQQNFVHPKDTVNKNEENNMIEIGDMDDELLEMIDEDQFIASTSSTSSNNGNTDREKKNLVKPFRVLPKEDNGNSMGDDIVVVKDKYNTLKCPTRKKNNKERSDTYFPEDDFDFDDIDMLEVLEKNDTLSKKKEPDIKRNDQPTRSFSQNIPDSKHSTTDSTKNKNSFETSKLKTSSISSNAASPRAQVDQKIEIGIKRSAALISPPTVNSSKIRCIKETSNQEKGVQKISDFMKTKNIQEEIPVKICDFICDIIEETVKEITFKTVRGQFTTFGKLSRKNSYWQLEGTISDKTAAIDVSVASEIIERFLGFSVKEFSQKRKLAKINSDIEHELRMACRNAEQKLKQLDALLELELKPDQKAKVVNIRSLTDQQKELIDKRLKALKI</sequence>
<dbReference type="InterPro" id="IPR032199">
    <property type="entry name" value="RMI1_C"/>
</dbReference>
<dbReference type="EMBL" id="JACSDZ010000021">
    <property type="protein sequence ID" value="KAF7381954.1"/>
    <property type="molecule type" value="Genomic_DNA"/>
</dbReference>
<dbReference type="AlphaFoldDB" id="A0A834J554"/>
<proteinExistence type="inferred from homology"/>
<dbReference type="GO" id="GO:0000712">
    <property type="term" value="P:resolution of meiotic recombination intermediates"/>
    <property type="evidence" value="ECO:0007669"/>
    <property type="project" value="TreeGrafter"/>
</dbReference>
<reference evidence="7" key="1">
    <citation type="journal article" date="2020" name="G3 (Bethesda)">
        <title>High-Quality Assemblies for Three Invasive Social Wasps from the &lt;i&gt;Vespula&lt;/i&gt; Genus.</title>
        <authorList>
            <person name="Harrop T.W.R."/>
            <person name="Guhlin J."/>
            <person name="McLaughlin G.M."/>
            <person name="Permina E."/>
            <person name="Stockwell P."/>
            <person name="Gilligan J."/>
            <person name="Le Lec M.F."/>
            <person name="Gruber M.A.M."/>
            <person name="Quinn O."/>
            <person name="Lovegrove M."/>
            <person name="Duncan E.J."/>
            <person name="Remnant E.J."/>
            <person name="Van Eeckhoven J."/>
            <person name="Graham B."/>
            <person name="Knapp R.A."/>
            <person name="Langford K.W."/>
            <person name="Kronenberg Z."/>
            <person name="Press M.O."/>
            <person name="Eacker S.M."/>
            <person name="Wilson-Rankin E.E."/>
            <person name="Purcell J."/>
            <person name="Lester P.J."/>
            <person name="Dearden P.K."/>
        </authorList>
    </citation>
    <scope>NUCLEOTIDE SEQUENCE</scope>
    <source>
        <strain evidence="7">Linc-1</strain>
    </source>
</reference>
<feature type="region of interest" description="Disordered" evidence="3">
    <location>
        <begin position="323"/>
        <end position="343"/>
    </location>
</feature>
<dbReference type="GO" id="GO:0000166">
    <property type="term" value="F:nucleotide binding"/>
    <property type="evidence" value="ECO:0007669"/>
    <property type="project" value="InterPro"/>
</dbReference>
<dbReference type="Proteomes" id="UP000617340">
    <property type="component" value="Unassembled WGS sequence"/>
</dbReference>
<evidence type="ECO:0000256" key="3">
    <source>
        <dbReference type="SAM" id="MobiDB-lite"/>
    </source>
</evidence>
<dbReference type="InterPro" id="IPR049363">
    <property type="entry name" value="RMI1_N"/>
</dbReference>
<evidence type="ECO:0000256" key="1">
    <source>
        <dbReference type="ARBA" id="ARBA00006395"/>
    </source>
</evidence>
<gene>
    <name evidence="7" type="ORF">HZH68_015827</name>
</gene>
<evidence type="ECO:0000313" key="7">
    <source>
        <dbReference type="EMBL" id="KAF7381954.1"/>
    </source>
</evidence>
<feature type="compositionally biased region" description="Low complexity" evidence="3">
    <location>
        <begin position="323"/>
        <end position="333"/>
    </location>
</feature>
<dbReference type="GO" id="GO:0016604">
    <property type="term" value="C:nuclear body"/>
    <property type="evidence" value="ECO:0007669"/>
    <property type="project" value="TreeGrafter"/>
</dbReference>
<comment type="similarity">
    <text evidence="1">Belongs to the RMI1 family.</text>
</comment>
<dbReference type="GO" id="GO:0000724">
    <property type="term" value="P:double-strand break repair via homologous recombination"/>
    <property type="evidence" value="ECO:0007669"/>
    <property type="project" value="TreeGrafter"/>
</dbReference>